<name>A0A1L3J955_9SPHN</name>
<keyword evidence="1" id="KW-1133">Transmembrane helix</keyword>
<gene>
    <name evidence="3" type="ORF">LPB140_01160</name>
</gene>
<accession>A0A1L3J955</accession>
<protein>
    <recommendedName>
        <fullName evidence="2">Glycosyltransferase 2-like domain-containing protein</fullName>
    </recommendedName>
</protein>
<organism evidence="3 4">
    <name type="scientific">Sphingorhabdus lutea</name>
    <dbReference type="NCBI Taxonomy" id="1913578"/>
    <lineage>
        <taxon>Bacteria</taxon>
        <taxon>Pseudomonadati</taxon>
        <taxon>Pseudomonadota</taxon>
        <taxon>Alphaproteobacteria</taxon>
        <taxon>Sphingomonadales</taxon>
        <taxon>Sphingomonadaceae</taxon>
        <taxon>Sphingorhabdus</taxon>
    </lineage>
</organism>
<dbReference type="InterPro" id="IPR001173">
    <property type="entry name" value="Glyco_trans_2-like"/>
</dbReference>
<dbReference type="AlphaFoldDB" id="A0A1L3J955"/>
<reference evidence="3 4" key="1">
    <citation type="submission" date="2016-11" db="EMBL/GenBank/DDBJ databases">
        <title>Sphingorhabdus sp. LPB0140, isolated from marine environment.</title>
        <authorList>
            <person name="Kim E."/>
            <person name="Yi H."/>
        </authorList>
    </citation>
    <scope>NUCLEOTIDE SEQUENCE [LARGE SCALE GENOMIC DNA]</scope>
    <source>
        <strain evidence="3 4">LPB0140</strain>
    </source>
</reference>
<dbReference type="PANTHER" id="PTHR43685:SF2">
    <property type="entry name" value="GLYCOSYLTRANSFERASE 2-LIKE DOMAIN-CONTAINING PROTEIN"/>
    <property type="match status" value="1"/>
</dbReference>
<dbReference type="SUPFAM" id="SSF53448">
    <property type="entry name" value="Nucleotide-diphospho-sugar transferases"/>
    <property type="match status" value="1"/>
</dbReference>
<proteinExistence type="predicted"/>
<dbReference type="RefSeq" id="WP_072558318.1">
    <property type="nucleotide sequence ID" value="NZ_CP018154.1"/>
</dbReference>
<keyword evidence="1" id="KW-0812">Transmembrane</keyword>
<dbReference type="CDD" id="cd00761">
    <property type="entry name" value="Glyco_tranf_GTA_type"/>
    <property type="match status" value="1"/>
</dbReference>
<feature type="domain" description="Glycosyltransferase 2-like" evidence="2">
    <location>
        <begin position="26"/>
        <end position="183"/>
    </location>
</feature>
<evidence type="ECO:0000313" key="3">
    <source>
        <dbReference type="EMBL" id="APG61672.1"/>
    </source>
</evidence>
<keyword evidence="4" id="KW-1185">Reference proteome</keyword>
<evidence type="ECO:0000313" key="4">
    <source>
        <dbReference type="Proteomes" id="UP000242561"/>
    </source>
</evidence>
<sequence length="349" mass="39685">MKHEPIKFVEADPKAPKFKASYPKISVVMPVYNVEKYVAEAIQSVLDQSFTRFELIIVDDGGNDNSMDIVRGFDDPRITIITQENRGLAGARNTGILHSNGKYIAFLDSDDRWHKEKLALHFIHLEHNAHVDMSYSASRLICEDGKPMAVVMNPGKGIEKPQRIFLRNPVGNGSAPVIRRSTLDRIAFHHPEDELRLCWFDESFRQSEDIECWVRLAIQGGANFEGIDAQVTFYRVASDGLSANIDKQYASWQAMVTKLRGYAPAFAERYYRAAHAYQLRYYARRAISMGDSKAALKYMWQATKESRSIYIFEPKKSFVTLFAALFFTVFGTTALKRAKKTYLINKGAA</sequence>
<dbReference type="KEGG" id="sphl:LPB140_01160"/>
<dbReference type="PANTHER" id="PTHR43685">
    <property type="entry name" value="GLYCOSYLTRANSFERASE"/>
    <property type="match status" value="1"/>
</dbReference>
<feature type="transmembrane region" description="Helical" evidence="1">
    <location>
        <begin position="317"/>
        <end position="335"/>
    </location>
</feature>
<dbReference type="InterPro" id="IPR050834">
    <property type="entry name" value="Glycosyltransf_2"/>
</dbReference>
<evidence type="ECO:0000256" key="1">
    <source>
        <dbReference type="SAM" id="Phobius"/>
    </source>
</evidence>
<evidence type="ECO:0000259" key="2">
    <source>
        <dbReference type="Pfam" id="PF00535"/>
    </source>
</evidence>
<dbReference type="STRING" id="1913578.LPB140_01160"/>
<dbReference type="Proteomes" id="UP000242561">
    <property type="component" value="Chromosome"/>
</dbReference>
<dbReference type="EMBL" id="CP018154">
    <property type="protein sequence ID" value="APG61672.1"/>
    <property type="molecule type" value="Genomic_DNA"/>
</dbReference>
<dbReference type="Pfam" id="PF00535">
    <property type="entry name" value="Glycos_transf_2"/>
    <property type="match status" value="1"/>
</dbReference>
<dbReference type="OrthoDB" id="6383742at2"/>
<dbReference type="InterPro" id="IPR029044">
    <property type="entry name" value="Nucleotide-diphossugar_trans"/>
</dbReference>
<dbReference type="Gene3D" id="3.90.550.10">
    <property type="entry name" value="Spore Coat Polysaccharide Biosynthesis Protein SpsA, Chain A"/>
    <property type="match status" value="1"/>
</dbReference>
<keyword evidence="1" id="KW-0472">Membrane</keyword>